<feature type="transmembrane region" description="Helical" evidence="1">
    <location>
        <begin position="92"/>
        <end position="109"/>
    </location>
</feature>
<sequence length="150" mass="17258">MKENKIAGATKVLLDIMYFVGMVVTLTLPVSFKWYGTVINPFFGEYYIWMVLIFMTAGVFAVLILRELRKMFRTVLADDCFVKENVKSLNRMGIYSFAIMAVMLCRIPLYFTPAVFIIVVVFLIAGLFSRVLAIVFDKAVQYKEENDFTI</sequence>
<proteinExistence type="predicted"/>
<protein>
    <submittedName>
        <fullName evidence="2">DUF2975 domain-containing protein</fullName>
    </submittedName>
</protein>
<keyword evidence="1" id="KW-1133">Transmembrane helix</keyword>
<feature type="transmembrane region" description="Helical" evidence="1">
    <location>
        <begin position="12"/>
        <end position="34"/>
    </location>
</feature>
<keyword evidence="3" id="KW-1185">Reference proteome</keyword>
<dbReference type="KEGG" id="wcp:H9Q76_12060"/>
<dbReference type="Pfam" id="PF11188">
    <property type="entry name" value="DUF2975"/>
    <property type="match status" value="1"/>
</dbReference>
<gene>
    <name evidence="2" type="ORF">H9Q76_12060</name>
</gene>
<evidence type="ECO:0000313" key="3">
    <source>
        <dbReference type="Proteomes" id="UP000515819"/>
    </source>
</evidence>
<dbReference type="RefSeq" id="WP_021985995.1">
    <property type="nucleotide sequence ID" value="NZ_CP060632.1"/>
</dbReference>
<evidence type="ECO:0000256" key="1">
    <source>
        <dbReference type="SAM" id="Phobius"/>
    </source>
</evidence>
<accession>A0A7G9FLK0</accession>
<dbReference type="EMBL" id="CP060632">
    <property type="protein sequence ID" value="QNL99431.1"/>
    <property type="molecule type" value="Genomic_DNA"/>
</dbReference>
<dbReference type="AlphaFoldDB" id="A0A7G9FLK0"/>
<name>A0A7G9FLK0_9FIRM</name>
<feature type="transmembrane region" description="Helical" evidence="1">
    <location>
        <begin position="46"/>
        <end position="65"/>
    </location>
</feature>
<feature type="transmembrane region" description="Helical" evidence="1">
    <location>
        <begin position="115"/>
        <end position="136"/>
    </location>
</feature>
<dbReference type="Proteomes" id="UP000515819">
    <property type="component" value="Chromosome"/>
</dbReference>
<dbReference type="InterPro" id="IPR021354">
    <property type="entry name" value="DUF2975"/>
</dbReference>
<organism evidence="2 3">
    <name type="scientific">Wujia chipingensis</name>
    <dbReference type="NCBI Taxonomy" id="2763670"/>
    <lineage>
        <taxon>Bacteria</taxon>
        <taxon>Bacillati</taxon>
        <taxon>Bacillota</taxon>
        <taxon>Clostridia</taxon>
        <taxon>Lachnospirales</taxon>
        <taxon>Lachnospiraceae</taxon>
        <taxon>Wujia</taxon>
    </lineage>
</organism>
<keyword evidence="1" id="KW-0812">Transmembrane</keyword>
<evidence type="ECO:0000313" key="2">
    <source>
        <dbReference type="EMBL" id="QNL99431.1"/>
    </source>
</evidence>
<keyword evidence="1" id="KW-0472">Membrane</keyword>
<reference evidence="2 3" key="1">
    <citation type="submission" date="2020-08" db="EMBL/GenBank/DDBJ databases">
        <authorList>
            <person name="Liu C."/>
            <person name="Sun Q."/>
        </authorList>
    </citation>
    <scope>NUCLEOTIDE SEQUENCE [LARGE SCALE GENOMIC DNA]</scope>
    <source>
        <strain evidence="2 3">NSJ-4</strain>
    </source>
</reference>